<accession>A0A1R2BC44</accession>
<evidence type="ECO:0000313" key="2">
    <source>
        <dbReference type="EMBL" id="OMJ94900.1"/>
    </source>
</evidence>
<dbReference type="InterPro" id="IPR010736">
    <property type="entry name" value="SHIPPO-rpt"/>
</dbReference>
<dbReference type="Proteomes" id="UP000187209">
    <property type="component" value="Unassembled WGS sequence"/>
</dbReference>
<sequence>MVDLNSKYKLHQSFLSTDISFSFPKSKRFKVKAKEKPVDFYNIPSAFSKRSTSFGFGKRSELIRQTNTPSPDSYNPKIKKQAGLAISRSGLGERLKPFSNTIPGPGAYSVVSFDSSPKYSFIPRPPDKKIEESPCASNYNPNFNYVLKNNYKGVGFGYGKKVAMSKNPEVPGPGAYKIPYLFPKISHNSVQLLQSHASKQTFKDIN</sequence>
<proteinExistence type="predicted"/>
<dbReference type="PANTHER" id="PTHR21580:SF28">
    <property type="entry name" value="BOREALIN N-TERMINAL DOMAIN-CONTAINING PROTEIN-RELATED"/>
    <property type="match status" value="1"/>
</dbReference>
<comment type="caution">
    <text evidence="1">The sequence shown here is derived from an EMBL/GenBank/DDBJ whole genome shotgun (WGS) entry which is preliminary data.</text>
</comment>
<organism evidence="1 3">
    <name type="scientific">Stentor coeruleus</name>
    <dbReference type="NCBI Taxonomy" id="5963"/>
    <lineage>
        <taxon>Eukaryota</taxon>
        <taxon>Sar</taxon>
        <taxon>Alveolata</taxon>
        <taxon>Ciliophora</taxon>
        <taxon>Postciliodesmatophora</taxon>
        <taxon>Heterotrichea</taxon>
        <taxon>Heterotrichida</taxon>
        <taxon>Stentoridae</taxon>
        <taxon>Stentor</taxon>
    </lineage>
</organism>
<name>A0A1R2BC44_9CILI</name>
<dbReference type="AlphaFoldDB" id="A0A1R2BC44"/>
<dbReference type="EMBL" id="MPUH01000766">
    <property type="protein sequence ID" value="OMJ74215.1"/>
    <property type="molecule type" value="Genomic_DNA"/>
</dbReference>
<keyword evidence="3" id="KW-1185">Reference proteome</keyword>
<evidence type="ECO:0000313" key="3">
    <source>
        <dbReference type="Proteomes" id="UP000187209"/>
    </source>
</evidence>
<evidence type="ECO:0000313" key="1">
    <source>
        <dbReference type="EMBL" id="OMJ74215.1"/>
    </source>
</evidence>
<dbReference type="PANTHER" id="PTHR21580">
    <property type="entry name" value="SHIPPO-1-RELATED"/>
    <property type="match status" value="1"/>
</dbReference>
<dbReference type="InterPro" id="IPR051291">
    <property type="entry name" value="CIMAP"/>
</dbReference>
<dbReference type="EMBL" id="MPUH01000019">
    <property type="protein sequence ID" value="OMJ94900.1"/>
    <property type="molecule type" value="Genomic_DNA"/>
</dbReference>
<gene>
    <name evidence="2" type="ORF">SteCoe_1757</name>
    <name evidence="1" type="ORF">SteCoe_26905</name>
</gene>
<dbReference type="OrthoDB" id="406368at2759"/>
<reference evidence="1 3" key="1">
    <citation type="submission" date="2016-11" db="EMBL/GenBank/DDBJ databases">
        <title>The macronuclear genome of Stentor coeruleus: a giant cell with tiny introns.</title>
        <authorList>
            <person name="Slabodnick M."/>
            <person name="Ruby J.G."/>
            <person name="Reiff S.B."/>
            <person name="Swart E.C."/>
            <person name="Gosai S."/>
            <person name="Prabakaran S."/>
            <person name="Witkowska E."/>
            <person name="Larue G.E."/>
            <person name="Fisher S."/>
            <person name="Freeman R.M."/>
            <person name="Gunawardena J."/>
            <person name="Chu W."/>
            <person name="Stover N.A."/>
            <person name="Gregory B.D."/>
            <person name="Nowacki M."/>
            <person name="Derisi J."/>
            <person name="Roy S.W."/>
            <person name="Marshall W.F."/>
            <person name="Sood P."/>
        </authorList>
    </citation>
    <scope>NUCLEOTIDE SEQUENCE [LARGE SCALE GENOMIC DNA]</scope>
    <source>
        <strain evidence="1">WM001</strain>
    </source>
</reference>
<dbReference type="Pfam" id="PF07004">
    <property type="entry name" value="SHIPPO-rpt"/>
    <property type="match status" value="2"/>
</dbReference>
<protein>
    <submittedName>
        <fullName evidence="1">Uncharacterized protein</fullName>
    </submittedName>
</protein>